<keyword evidence="9" id="KW-1185">Reference proteome</keyword>
<dbReference type="PANTHER" id="PTHR24300:SF375">
    <property type="entry name" value="CYTOCHROME P450 FAMILY"/>
    <property type="match status" value="1"/>
</dbReference>
<dbReference type="InterPro" id="IPR001128">
    <property type="entry name" value="Cyt_P450"/>
</dbReference>
<dbReference type="EMBL" id="LJIJ01002720">
    <property type="protein sequence ID" value="ODM89328.1"/>
    <property type="molecule type" value="Genomic_DNA"/>
</dbReference>
<dbReference type="STRING" id="48709.A0A1D2M8M3"/>
<keyword evidence="7" id="KW-0812">Transmembrane</keyword>
<keyword evidence="7" id="KW-0472">Membrane</keyword>
<dbReference type="GO" id="GO:0005737">
    <property type="term" value="C:cytoplasm"/>
    <property type="evidence" value="ECO:0007669"/>
    <property type="project" value="TreeGrafter"/>
</dbReference>
<keyword evidence="6" id="KW-0560">Oxidoreductase</keyword>
<dbReference type="PANTHER" id="PTHR24300">
    <property type="entry name" value="CYTOCHROME P450 508A4-RELATED"/>
    <property type="match status" value="1"/>
</dbReference>
<keyword evidence="4 6" id="KW-0503">Monooxygenase</keyword>
<evidence type="ECO:0000256" key="3">
    <source>
        <dbReference type="ARBA" id="ARBA00023004"/>
    </source>
</evidence>
<feature type="binding site" description="axial binding residue" evidence="5">
    <location>
        <position position="442"/>
    </location>
    <ligand>
        <name>heme</name>
        <dbReference type="ChEBI" id="CHEBI:30413"/>
    </ligand>
    <ligandPart>
        <name>Fe</name>
        <dbReference type="ChEBI" id="CHEBI:18248"/>
    </ligandPart>
</feature>
<dbReference type="PRINTS" id="PR00385">
    <property type="entry name" value="P450"/>
</dbReference>
<evidence type="ECO:0000256" key="4">
    <source>
        <dbReference type="ARBA" id="ARBA00023033"/>
    </source>
</evidence>
<comment type="caution">
    <text evidence="8">The sequence shown here is derived from an EMBL/GenBank/DDBJ whole genome shotgun (WGS) entry which is preliminary data.</text>
</comment>
<dbReference type="GO" id="GO:0006805">
    <property type="term" value="P:xenobiotic metabolic process"/>
    <property type="evidence" value="ECO:0007669"/>
    <property type="project" value="TreeGrafter"/>
</dbReference>
<evidence type="ECO:0000256" key="1">
    <source>
        <dbReference type="ARBA" id="ARBA00010617"/>
    </source>
</evidence>
<proteinExistence type="inferred from homology"/>
<dbReference type="InterPro" id="IPR050182">
    <property type="entry name" value="Cytochrome_P450_fam2"/>
</dbReference>
<dbReference type="Pfam" id="PF00067">
    <property type="entry name" value="p450"/>
    <property type="match status" value="1"/>
</dbReference>
<dbReference type="PRINTS" id="PR00463">
    <property type="entry name" value="EP450I"/>
</dbReference>
<evidence type="ECO:0000313" key="8">
    <source>
        <dbReference type="EMBL" id="ODM89328.1"/>
    </source>
</evidence>
<dbReference type="AlphaFoldDB" id="A0A1D2M8M3"/>
<gene>
    <name evidence="8" type="ORF">Ocin01_17358</name>
</gene>
<keyword evidence="7" id="KW-1133">Transmembrane helix</keyword>
<keyword evidence="3 5" id="KW-0408">Iron</keyword>
<dbReference type="FunFam" id="1.10.630.10:FF:000094">
    <property type="entry name" value="cytochrome P450 2J6-like"/>
    <property type="match status" value="1"/>
</dbReference>
<evidence type="ECO:0000256" key="2">
    <source>
        <dbReference type="ARBA" id="ARBA00022723"/>
    </source>
</evidence>
<organism evidence="8 9">
    <name type="scientific">Orchesella cincta</name>
    <name type="common">Springtail</name>
    <name type="synonym">Podura cincta</name>
    <dbReference type="NCBI Taxonomy" id="48709"/>
    <lineage>
        <taxon>Eukaryota</taxon>
        <taxon>Metazoa</taxon>
        <taxon>Ecdysozoa</taxon>
        <taxon>Arthropoda</taxon>
        <taxon>Hexapoda</taxon>
        <taxon>Collembola</taxon>
        <taxon>Entomobryomorpha</taxon>
        <taxon>Entomobryoidea</taxon>
        <taxon>Orchesellidae</taxon>
        <taxon>Orchesellinae</taxon>
        <taxon>Orchesella</taxon>
    </lineage>
</organism>
<name>A0A1D2M8M3_ORCCI</name>
<feature type="transmembrane region" description="Helical" evidence="7">
    <location>
        <begin position="6"/>
        <end position="25"/>
    </location>
</feature>
<accession>A0A1D2M8M3</accession>
<dbReference type="OMA" id="ICPAMAM"/>
<evidence type="ECO:0000313" key="9">
    <source>
        <dbReference type="Proteomes" id="UP000094527"/>
    </source>
</evidence>
<dbReference type="GO" id="GO:0016712">
    <property type="term" value="F:oxidoreductase activity, acting on paired donors, with incorporation or reduction of molecular oxygen, reduced flavin or flavoprotein as one donor, and incorporation of one atom of oxygen"/>
    <property type="evidence" value="ECO:0007669"/>
    <property type="project" value="TreeGrafter"/>
</dbReference>
<evidence type="ECO:0000256" key="7">
    <source>
        <dbReference type="SAM" id="Phobius"/>
    </source>
</evidence>
<keyword evidence="2 5" id="KW-0479">Metal-binding</keyword>
<reference evidence="8 9" key="1">
    <citation type="journal article" date="2016" name="Genome Biol. Evol.">
        <title>Gene Family Evolution Reflects Adaptation to Soil Environmental Stressors in the Genome of the Collembolan Orchesella cincta.</title>
        <authorList>
            <person name="Faddeeva-Vakhrusheva A."/>
            <person name="Derks M.F."/>
            <person name="Anvar S.Y."/>
            <person name="Agamennone V."/>
            <person name="Suring W."/>
            <person name="Smit S."/>
            <person name="van Straalen N.M."/>
            <person name="Roelofs D."/>
        </authorList>
    </citation>
    <scope>NUCLEOTIDE SEQUENCE [LARGE SCALE GENOMIC DNA]</scope>
    <source>
        <tissue evidence="8">Mixed pool</tissue>
    </source>
</reference>
<evidence type="ECO:0000256" key="5">
    <source>
        <dbReference type="PIRSR" id="PIRSR602401-1"/>
    </source>
</evidence>
<sequence length="633" mass="70899">MIWLIPFSKAVLTGVAFLLIGLLYIRKYKRNTRYPPGPISLPLLGSVLQISRDPLRVLQKWAEKYGPIYSIKMGTEDTIVINDPKLVTELFSNPNSVGRPPNPILQLFGCGSGILQANGHIWEAQRRFTLRKLRDVGALKTSIERFLMEEATYLNNFLEKNVGKKISGTRFFNLPVVNALWRTVAGERYDLGSGVKPEILKSTEDLIEAANATVLSGLFFAPFLRHVAPSYFGWTKYVNCIDNFFGLTSKAIETHGRKLDSNNPRDFIDHYLIEMQKAKDPSSTFFKESGEKNLHAVVADLFFAGSETSSSTLSFATLYLTQNMEVQQKAQKELDTVVSSGCQVSLADKQSLPYTEAVMLETLRLSSIVTLGVPRQMLADTEFHGYFLPKGVTVISNVYAIHHDSNIWGDDVNNFRPERFLSEDRAQKLNALMPFSAGKRKCIGESLAKDTIFLFIANILQKFNIDPDPDCPVVDIKPLSGLPYTEAIVLETLRLSSIIAIGVPHRMLVDTVFHGHFLPKDVIIIFNLHAIHHDPKIGGQDANSFRPERFLSEDETRVISNEALVPFSTGRRQCIGDSLAKDTMFLFVASILQKFSILQDPETPVFNVETTFGMVVQPKPFNFVVKLRNGVNG</sequence>
<dbReference type="GO" id="GO:0005506">
    <property type="term" value="F:iron ion binding"/>
    <property type="evidence" value="ECO:0007669"/>
    <property type="project" value="InterPro"/>
</dbReference>
<protein>
    <submittedName>
        <fullName evidence="8">Cytochrome P450 2J6</fullName>
    </submittedName>
</protein>
<evidence type="ECO:0000256" key="6">
    <source>
        <dbReference type="RuleBase" id="RU000461"/>
    </source>
</evidence>
<dbReference type="InterPro" id="IPR036396">
    <property type="entry name" value="Cyt_P450_sf"/>
</dbReference>
<dbReference type="SUPFAM" id="SSF48264">
    <property type="entry name" value="Cytochrome P450"/>
    <property type="match status" value="2"/>
</dbReference>
<dbReference type="InterPro" id="IPR017972">
    <property type="entry name" value="Cyt_P450_CS"/>
</dbReference>
<keyword evidence="5 6" id="KW-0349">Heme</keyword>
<dbReference type="Proteomes" id="UP000094527">
    <property type="component" value="Unassembled WGS sequence"/>
</dbReference>
<dbReference type="Gene3D" id="1.10.630.10">
    <property type="entry name" value="Cytochrome P450"/>
    <property type="match status" value="2"/>
</dbReference>
<dbReference type="GO" id="GO:0006082">
    <property type="term" value="P:organic acid metabolic process"/>
    <property type="evidence" value="ECO:0007669"/>
    <property type="project" value="TreeGrafter"/>
</dbReference>
<dbReference type="InterPro" id="IPR002401">
    <property type="entry name" value="Cyt_P450_E_grp-I"/>
</dbReference>
<comment type="cofactor">
    <cofactor evidence="5">
        <name>heme</name>
        <dbReference type="ChEBI" id="CHEBI:30413"/>
    </cofactor>
</comment>
<comment type="similarity">
    <text evidence="1 6">Belongs to the cytochrome P450 family.</text>
</comment>
<dbReference type="OrthoDB" id="1470350at2759"/>
<dbReference type="GO" id="GO:0020037">
    <property type="term" value="F:heme binding"/>
    <property type="evidence" value="ECO:0007669"/>
    <property type="project" value="InterPro"/>
</dbReference>
<dbReference type="PROSITE" id="PS00086">
    <property type="entry name" value="CYTOCHROME_P450"/>
    <property type="match status" value="2"/>
</dbReference>